<feature type="non-terminal residue" evidence="2">
    <location>
        <position position="41"/>
    </location>
</feature>
<comment type="caution">
    <text evidence="2">The sequence shown here is derived from an EMBL/GenBank/DDBJ whole genome shotgun (WGS) entry which is preliminary data.</text>
</comment>
<dbReference type="Proteomes" id="UP000265520">
    <property type="component" value="Unassembled WGS sequence"/>
</dbReference>
<dbReference type="EMBL" id="LXQA010365929">
    <property type="protein sequence ID" value="MCI47000.1"/>
    <property type="molecule type" value="Genomic_DNA"/>
</dbReference>
<accession>A0A392SGA8</accession>
<feature type="compositionally biased region" description="Polar residues" evidence="1">
    <location>
        <begin position="21"/>
        <end position="30"/>
    </location>
</feature>
<evidence type="ECO:0000313" key="2">
    <source>
        <dbReference type="EMBL" id="MCI47000.1"/>
    </source>
</evidence>
<organism evidence="2 3">
    <name type="scientific">Trifolium medium</name>
    <dbReference type="NCBI Taxonomy" id="97028"/>
    <lineage>
        <taxon>Eukaryota</taxon>
        <taxon>Viridiplantae</taxon>
        <taxon>Streptophyta</taxon>
        <taxon>Embryophyta</taxon>
        <taxon>Tracheophyta</taxon>
        <taxon>Spermatophyta</taxon>
        <taxon>Magnoliopsida</taxon>
        <taxon>eudicotyledons</taxon>
        <taxon>Gunneridae</taxon>
        <taxon>Pentapetalae</taxon>
        <taxon>rosids</taxon>
        <taxon>fabids</taxon>
        <taxon>Fabales</taxon>
        <taxon>Fabaceae</taxon>
        <taxon>Papilionoideae</taxon>
        <taxon>50 kb inversion clade</taxon>
        <taxon>NPAAA clade</taxon>
        <taxon>Hologalegina</taxon>
        <taxon>IRL clade</taxon>
        <taxon>Trifolieae</taxon>
        <taxon>Trifolium</taxon>
    </lineage>
</organism>
<dbReference type="AlphaFoldDB" id="A0A392SGA8"/>
<name>A0A392SGA8_9FABA</name>
<proteinExistence type="predicted"/>
<evidence type="ECO:0000313" key="3">
    <source>
        <dbReference type="Proteomes" id="UP000265520"/>
    </source>
</evidence>
<evidence type="ECO:0000256" key="1">
    <source>
        <dbReference type="SAM" id="MobiDB-lite"/>
    </source>
</evidence>
<feature type="region of interest" description="Disordered" evidence="1">
    <location>
        <begin position="1"/>
        <end position="41"/>
    </location>
</feature>
<reference evidence="2 3" key="1">
    <citation type="journal article" date="2018" name="Front. Plant Sci.">
        <title>Red Clover (Trifolium pratense) and Zigzag Clover (T. medium) - A Picture of Genomic Similarities and Differences.</title>
        <authorList>
            <person name="Dluhosova J."/>
            <person name="Istvanek J."/>
            <person name="Nedelnik J."/>
            <person name="Repkova J."/>
        </authorList>
    </citation>
    <scope>NUCLEOTIDE SEQUENCE [LARGE SCALE GENOMIC DNA]</scope>
    <source>
        <strain evidence="3">cv. 10/8</strain>
        <tissue evidence="2">Leaf</tissue>
    </source>
</reference>
<sequence>MGERNVVIPSPSCSAAHRKTQPSLAHNRNTGAAEGCEVEPD</sequence>
<protein>
    <submittedName>
        <fullName evidence="2">Uncharacterized protein</fullName>
    </submittedName>
</protein>
<keyword evidence="3" id="KW-1185">Reference proteome</keyword>